<comment type="caution">
    <text evidence="1">The sequence shown here is derived from an EMBL/GenBank/DDBJ whole genome shotgun (WGS) entry which is preliminary data.</text>
</comment>
<evidence type="ECO:0000313" key="1">
    <source>
        <dbReference type="EMBL" id="KAJ9597583.1"/>
    </source>
</evidence>
<feature type="non-terminal residue" evidence="1">
    <location>
        <position position="116"/>
    </location>
</feature>
<sequence length="116" mass="13575">CAYIHNILFKKQFDAGVKHNLEVCIFLSSQKMKGNVQLHLDRRQRWEWRLQVLSCTFPHHFFITTRPNFLGASPSSTVDIETITRFLPLNDLITTDNIVCVMNDIQMKGIFTIIYM</sequence>
<dbReference type="Proteomes" id="UP001233999">
    <property type="component" value="Unassembled WGS sequence"/>
</dbReference>
<gene>
    <name evidence="1" type="ORF">L9F63_011584</name>
</gene>
<keyword evidence="2" id="KW-1185">Reference proteome</keyword>
<reference evidence="1" key="1">
    <citation type="journal article" date="2023" name="IScience">
        <title>Live-bearing cockroach genome reveals convergent evolutionary mechanisms linked to viviparity in insects and beyond.</title>
        <authorList>
            <person name="Fouks B."/>
            <person name="Harrison M.C."/>
            <person name="Mikhailova A.A."/>
            <person name="Marchal E."/>
            <person name="English S."/>
            <person name="Carruthers M."/>
            <person name="Jennings E.C."/>
            <person name="Chiamaka E.L."/>
            <person name="Frigard R.A."/>
            <person name="Pippel M."/>
            <person name="Attardo G.M."/>
            <person name="Benoit J.B."/>
            <person name="Bornberg-Bauer E."/>
            <person name="Tobe S.S."/>
        </authorList>
    </citation>
    <scope>NUCLEOTIDE SEQUENCE</scope>
    <source>
        <strain evidence="1">Stay&amp;Tobe</strain>
    </source>
</reference>
<proteinExistence type="predicted"/>
<evidence type="ECO:0000313" key="2">
    <source>
        <dbReference type="Proteomes" id="UP001233999"/>
    </source>
</evidence>
<organism evidence="1 2">
    <name type="scientific">Diploptera punctata</name>
    <name type="common">Pacific beetle cockroach</name>
    <dbReference type="NCBI Taxonomy" id="6984"/>
    <lineage>
        <taxon>Eukaryota</taxon>
        <taxon>Metazoa</taxon>
        <taxon>Ecdysozoa</taxon>
        <taxon>Arthropoda</taxon>
        <taxon>Hexapoda</taxon>
        <taxon>Insecta</taxon>
        <taxon>Pterygota</taxon>
        <taxon>Neoptera</taxon>
        <taxon>Polyneoptera</taxon>
        <taxon>Dictyoptera</taxon>
        <taxon>Blattodea</taxon>
        <taxon>Blaberoidea</taxon>
        <taxon>Blaberidae</taxon>
        <taxon>Diplopterinae</taxon>
        <taxon>Diploptera</taxon>
    </lineage>
</organism>
<name>A0AAD8EPA6_DIPPU</name>
<reference evidence="1" key="2">
    <citation type="submission" date="2023-05" db="EMBL/GenBank/DDBJ databases">
        <authorList>
            <person name="Fouks B."/>
        </authorList>
    </citation>
    <scope>NUCLEOTIDE SEQUENCE</scope>
    <source>
        <strain evidence="1">Stay&amp;Tobe</strain>
        <tissue evidence="1">Testes</tissue>
    </source>
</reference>
<dbReference type="AlphaFoldDB" id="A0AAD8EPA6"/>
<dbReference type="EMBL" id="JASPKZ010001600">
    <property type="protein sequence ID" value="KAJ9597583.1"/>
    <property type="molecule type" value="Genomic_DNA"/>
</dbReference>
<protein>
    <submittedName>
        <fullName evidence="1">Uncharacterized protein</fullName>
    </submittedName>
</protein>
<feature type="non-terminal residue" evidence="1">
    <location>
        <position position="1"/>
    </location>
</feature>
<accession>A0AAD8EPA6</accession>